<dbReference type="Gene3D" id="3.30.750.24">
    <property type="entry name" value="STAS domain"/>
    <property type="match status" value="1"/>
</dbReference>
<proteinExistence type="predicted"/>
<comment type="caution">
    <text evidence="1">The sequence shown here is derived from an EMBL/GenBank/DDBJ whole genome shotgun (WGS) entry which is preliminary data.</text>
</comment>
<dbReference type="CDD" id="cd07043">
    <property type="entry name" value="STAS_anti-anti-sigma_factors"/>
    <property type="match status" value="1"/>
</dbReference>
<dbReference type="InterPro" id="IPR036513">
    <property type="entry name" value="STAS_dom_sf"/>
</dbReference>
<keyword evidence="2" id="KW-1185">Reference proteome</keyword>
<organism evidence="1 2">
    <name type="scientific">Streptomyces tropicalis</name>
    <dbReference type="NCBI Taxonomy" id="3034234"/>
    <lineage>
        <taxon>Bacteria</taxon>
        <taxon>Bacillati</taxon>
        <taxon>Actinomycetota</taxon>
        <taxon>Actinomycetes</taxon>
        <taxon>Kitasatosporales</taxon>
        <taxon>Streptomycetaceae</taxon>
        <taxon>Streptomyces</taxon>
    </lineage>
</organism>
<evidence type="ECO:0000313" key="2">
    <source>
        <dbReference type="Proteomes" id="UP001221150"/>
    </source>
</evidence>
<sequence length="112" mass="11901">MHSTTTIDGSTARIVPHGDIDFTALADLRASRAALPPEVTTVTWDLHDAAFMDVAGLHLLTDHLTETGHPHRTAAVTGLTAQPDRLLRLASDLFPAMGFDQLLPGAPLDQAA</sequence>
<dbReference type="Proteomes" id="UP001221150">
    <property type="component" value="Unassembled WGS sequence"/>
</dbReference>
<dbReference type="RefSeq" id="WP_276106635.1">
    <property type="nucleotide sequence ID" value="NZ_JARJBB010000001.1"/>
</dbReference>
<dbReference type="SUPFAM" id="SSF52091">
    <property type="entry name" value="SpoIIaa-like"/>
    <property type="match status" value="1"/>
</dbReference>
<gene>
    <name evidence="1" type="ORF">P3H78_00250</name>
</gene>
<reference evidence="1 2" key="1">
    <citation type="submission" date="2023-03" db="EMBL/GenBank/DDBJ databases">
        <title>Draft genome sequence of Streptomyces sp. K1PA1 isolated from peat swamp forest in Thailand.</title>
        <authorList>
            <person name="Klaysubun C."/>
            <person name="Duangmal K."/>
        </authorList>
    </citation>
    <scope>NUCLEOTIDE SEQUENCE [LARGE SCALE GENOMIC DNA]</scope>
    <source>
        <strain evidence="1 2">K1PA1</strain>
    </source>
</reference>
<name>A0ABT5ZZQ6_9ACTN</name>
<protein>
    <submittedName>
        <fullName evidence="1">STAS domain-containing protein</fullName>
    </submittedName>
</protein>
<evidence type="ECO:0000313" key="1">
    <source>
        <dbReference type="EMBL" id="MDF3297080.1"/>
    </source>
</evidence>
<accession>A0ABT5ZZQ6</accession>
<dbReference type="EMBL" id="JARJBB010000001">
    <property type="protein sequence ID" value="MDF3297080.1"/>
    <property type="molecule type" value="Genomic_DNA"/>
</dbReference>